<dbReference type="AlphaFoldDB" id="A0A418Q8Q5"/>
<accession>A0A418Q8Q5</accession>
<protein>
    <submittedName>
        <fullName evidence="1">Uncharacterized protein</fullName>
    </submittedName>
</protein>
<organism evidence="1 2">
    <name type="scientific">Corynebacterium falsenii</name>
    <dbReference type="NCBI Taxonomy" id="108486"/>
    <lineage>
        <taxon>Bacteria</taxon>
        <taxon>Bacillati</taxon>
        <taxon>Actinomycetota</taxon>
        <taxon>Actinomycetes</taxon>
        <taxon>Mycobacteriales</taxon>
        <taxon>Corynebacteriaceae</taxon>
        <taxon>Corynebacterium</taxon>
    </lineage>
</organism>
<gene>
    <name evidence="1" type="ORF">D3M95_04585</name>
</gene>
<dbReference type="EMBL" id="QXJK01000003">
    <property type="protein sequence ID" value="RIX35773.1"/>
    <property type="molecule type" value="Genomic_DNA"/>
</dbReference>
<evidence type="ECO:0000313" key="1">
    <source>
        <dbReference type="EMBL" id="RIX35773.1"/>
    </source>
</evidence>
<keyword evidence="2" id="KW-1185">Reference proteome</keyword>
<dbReference type="STRING" id="1451189.CFAL_06235"/>
<dbReference type="RefSeq" id="WP_025402834.1">
    <property type="nucleotide sequence ID" value="NZ_CBCRUA010000006.1"/>
</dbReference>
<dbReference type="InterPro" id="IPR054211">
    <property type="entry name" value="DUF6918"/>
</dbReference>
<name>A0A418Q8Q5_9CORY</name>
<dbReference type="Proteomes" id="UP000285278">
    <property type="component" value="Unassembled WGS sequence"/>
</dbReference>
<reference evidence="1 2" key="1">
    <citation type="submission" date="2018-09" db="EMBL/GenBank/DDBJ databases">
        <title>Optimization and identification of Corynebacterium falsenii FN1-14 from fish paste.</title>
        <authorList>
            <person name="Daroonpunt R."/>
            <person name="Tanasupawat S."/>
        </authorList>
    </citation>
    <scope>NUCLEOTIDE SEQUENCE [LARGE SCALE GENOMIC DNA]</scope>
    <source>
        <strain evidence="1 2">FN1-14</strain>
    </source>
</reference>
<evidence type="ECO:0000313" key="2">
    <source>
        <dbReference type="Proteomes" id="UP000285278"/>
    </source>
</evidence>
<dbReference type="OrthoDB" id="530636at2"/>
<sequence>MGNFVDSLTQTNREAAVQDLTTLANDTVESQSGLSGKLVKGAYAAAKKLDADIVSKGTDRLLPDIARELEPYWDEYTSQGSDAGSFGDFLGQRRDEVAEGILKTADSKAESVNNPAVSKIYGPVRGKVSSIVKDNIPALGDTLEKHVSPA</sequence>
<proteinExistence type="predicted"/>
<comment type="caution">
    <text evidence="1">The sequence shown here is derived from an EMBL/GenBank/DDBJ whole genome shotgun (WGS) entry which is preliminary data.</text>
</comment>
<dbReference type="Pfam" id="PF21893">
    <property type="entry name" value="DUF6918"/>
    <property type="match status" value="1"/>
</dbReference>